<name>A0A8S1QNF9_PARPR</name>
<sequence>MDQQNQSQRVVICSELPENPIATKMTQKEDKTCGGRFRWNLIINGIIIIMAAFPFYLPLEATLGINCFYASLWMIFTILAALTQSKIHQTMKKIQNNMEQPSLPNSSQIKFILITFIYKEPLELLLKTLQNVSQQRIAKEIIMLVCMEEKTPDKETKIKSVYEQFKDCFGQLIITVHPYGTPGEIPGKCSNNNYGIRSVLAHLKKSDPNLDPNKYFVTNFDVDTIFHKNFLDIQMMNILQEKDRNNFVWQPILFYNWGLDKLSVFTRITGLARNMLMMGALIPFNINIMSVYTASLQLYIEGDFCHPTYQMEDIICYIRWLTLSKRSLKIKPIYCPTISGPTSGSTIWQEFIEWVRQNKRWSVGSAEVFHYFIIKASRINFCSAFLWACNYLNYYASFICVQSLLLITTTIRLFAMETDPILQQYFIIPLIAVYICLFFMIFMNKIAVKYLLKDIVIEKIPIWKDFFHWILSLIVMVGYGLTVFYGFWEIFFCGKGVCTHEPSKKKVLDNIVQRKDETTVPIQELQTEK</sequence>
<feature type="transmembrane region" description="Helical" evidence="1">
    <location>
        <begin position="426"/>
        <end position="446"/>
    </location>
</feature>
<feature type="transmembrane region" description="Helical" evidence="1">
    <location>
        <begin position="63"/>
        <end position="83"/>
    </location>
</feature>
<keyword evidence="1" id="KW-1133">Transmembrane helix</keyword>
<dbReference type="PANTHER" id="PTHR36851">
    <property type="entry name" value="UNNAMED PRODUCT"/>
    <property type="match status" value="1"/>
</dbReference>
<accession>A0A8S1QNF9</accession>
<keyword evidence="3" id="KW-1185">Reference proteome</keyword>
<evidence type="ECO:0000313" key="2">
    <source>
        <dbReference type="EMBL" id="CAD8117313.1"/>
    </source>
</evidence>
<keyword evidence="1" id="KW-0472">Membrane</keyword>
<gene>
    <name evidence="2" type="ORF">PPRIM_AZ9-3.1.T1950008</name>
</gene>
<reference evidence="2" key="1">
    <citation type="submission" date="2021-01" db="EMBL/GenBank/DDBJ databases">
        <authorList>
            <consortium name="Genoscope - CEA"/>
            <person name="William W."/>
        </authorList>
    </citation>
    <scope>NUCLEOTIDE SEQUENCE</scope>
</reference>
<proteinExistence type="predicted"/>
<dbReference type="EMBL" id="CAJJDM010000204">
    <property type="protein sequence ID" value="CAD8117313.1"/>
    <property type="molecule type" value="Genomic_DNA"/>
</dbReference>
<feature type="transmembrane region" description="Helical" evidence="1">
    <location>
        <begin position="37"/>
        <end position="57"/>
    </location>
</feature>
<dbReference type="OMA" id="VFHYFII"/>
<evidence type="ECO:0008006" key="4">
    <source>
        <dbReference type="Google" id="ProtNLM"/>
    </source>
</evidence>
<organism evidence="2 3">
    <name type="scientific">Paramecium primaurelia</name>
    <dbReference type="NCBI Taxonomy" id="5886"/>
    <lineage>
        <taxon>Eukaryota</taxon>
        <taxon>Sar</taxon>
        <taxon>Alveolata</taxon>
        <taxon>Ciliophora</taxon>
        <taxon>Intramacronucleata</taxon>
        <taxon>Oligohymenophorea</taxon>
        <taxon>Peniculida</taxon>
        <taxon>Parameciidae</taxon>
        <taxon>Paramecium</taxon>
    </lineage>
</organism>
<dbReference type="PANTHER" id="PTHR36851:SF1">
    <property type="entry name" value="GLYCO_TRANS_2-LIKE DOMAIN-CONTAINING PROTEIN"/>
    <property type="match status" value="1"/>
</dbReference>
<dbReference type="Proteomes" id="UP000688137">
    <property type="component" value="Unassembled WGS sequence"/>
</dbReference>
<comment type="caution">
    <text evidence="2">The sequence shown here is derived from an EMBL/GenBank/DDBJ whole genome shotgun (WGS) entry which is preliminary data.</text>
</comment>
<evidence type="ECO:0000313" key="3">
    <source>
        <dbReference type="Proteomes" id="UP000688137"/>
    </source>
</evidence>
<keyword evidence="1" id="KW-0812">Transmembrane</keyword>
<protein>
    <recommendedName>
        <fullName evidence="4">Glycosyltransferase 2-like domain-containing protein</fullName>
    </recommendedName>
</protein>
<feature type="transmembrane region" description="Helical" evidence="1">
    <location>
        <begin position="466"/>
        <end position="488"/>
    </location>
</feature>
<dbReference type="AlphaFoldDB" id="A0A8S1QNF9"/>
<feature type="transmembrane region" description="Helical" evidence="1">
    <location>
        <begin position="394"/>
        <end position="414"/>
    </location>
</feature>
<evidence type="ECO:0000256" key="1">
    <source>
        <dbReference type="SAM" id="Phobius"/>
    </source>
</evidence>